<evidence type="ECO:0000256" key="1">
    <source>
        <dbReference type="ARBA" id="ARBA00000971"/>
    </source>
</evidence>
<comment type="catalytic activity">
    <reaction evidence="1 9 10">
        <text>[protein]-peptidylproline (omega=180) = [protein]-peptidylproline (omega=0)</text>
        <dbReference type="Rhea" id="RHEA:16237"/>
        <dbReference type="Rhea" id="RHEA-COMP:10747"/>
        <dbReference type="Rhea" id="RHEA-COMP:10748"/>
        <dbReference type="ChEBI" id="CHEBI:83833"/>
        <dbReference type="ChEBI" id="CHEBI:83834"/>
        <dbReference type="EC" id="5.2.1.8"/>
    </reaction>
</comment>
<dbReference type="Gene3D" id="3.10.50.40">
    <property type="match status" value="1"/>
</dbReference>
<dbReference type="InterPro" id="IPR001179">
    <property type="entry name" value="PPIase_FKBP_dom"/>
</dbReference>
<evidence type="ECO:0000256" key="8">
    <source>
        <dbReference type="ARBA" id="ARBA00037071"/>
    </source>
</evidence>
<evidence type="ECO:0000256" key="7">
    <source>
        <dbReference type="ARBA" id="ARBA00023235"/>
    </source>
</evidence>
<dbReference type="Pfam" id="PF00254">
    <property type="entry name" value="FKBP_C"/>
    <property type="match status" value="1"/>
</dbReference>
<evidence type="ECO:0000313" key="12">
    <source>
        <dbReference type="EMBL" id="SPQ01959.1"/>
    </source>
</evidence>
<keyword evidence="6" id="KW-0143">Chaperone</keyword>
<evidence type="ECO:0000313" key="13">
    <source>
        <dbReference type="Proteomes" id="UP000245125"/>
    </source>
</evidence>
<dbReference type="GO" id="GO:0005737">
    <property type="term" value="C:cytoplasm"/>
    <property type="evidence" value="ECO:0007669"/>
    <property type="project" value="UniProtKB-SubCell"/>
</dbReference>
<dbReference type="GO" id="GO:0042026">
    <property type="term" value="P:protein refolding"/>
    <property type="evidence" value="ECO:0007669"/>
    <property type="project" value="UniProtKB-ARBA"/>
</dbReference>
<evidence type="ECO:0000256" key="6">
    <source>
        <dbReference type="ARBA" id="ARBA00023186"/>
    </source>
</evidence>
<sequence length="141" mass="15266">MAIVKEGDTVRIHFVGKLADGTVFDTSEGGASLEIKVGGGEFLPGIEKGVLGMTAGEKKTIIIASGEGYPYHKERVFEYDRSRLPEGLNASVGQQFQMFRADGQPVTVRIIGVNEKTVTLDCNHPLAGKELIFDITLEEIV</sequence>
<keyword evidence="7 9" id="KW-0413">Isomerase</keyword>
<evidence type="ECO:0000256" key="2">
    <source>
        <dbReference type="ARBA" id="ARBA00004496"/>
    </source>
</evidence>
<dbReference type="EMBL" id="OUUY01000132">
    <property type="protein sequence ID" value="SPQ01959.1"/>
    <property type="molecule type" value="Genomic_DNA"/>
</dbReference>
<dbReference type="EC" id="5.2.1.8" evidence="10"/>
<evidence type="ECO:0000256" key="9">
    <source>
        <dbReference type="PROSITE-ProRule" id="PRU00277"/>
    </source>
</evidence>
<dbReference type="PANTHER" id="PTHR47861:SF3">
    <property type="entry name" value="FKBP-TYPE PEPTIDYL-PROLYL CIS-TRANS ISOMERASE SLYD"/>
    <property type="match status" value="1"/>
</dbReference>
<comment type="similarity">
    <text evidence="3 10">Belongs to the FKBP-type PPIase family.</text>
</comment>
<feature type="domain" description="PPIase FKBP-type" evidence="11">
    <location>
        <begin position="7"/>
        <end position="69"/>
    </location>
</feature>
<gene>
    <name evidence="12" type="ORF">NBG4_810002</name>
</gene>
<dbReference type="OrthoDB" id="9808891at2"/>
<accession>A0A2U3QKM6</accession>
<evidence type="ECO:0000259" key="11">
    <source>
        <dbReference type="PROSITE" id="PS50059"/>
    </source>
</evidence>
<protein>
    <recommendedName>
        <fullName evidence="10">Peptidyl-prolyl cis-trans isomerase</fullName>
        <ecNumber evidence="10">5.2.1.8</ecNumber>
    </recommendedName>
</protein>
<reference evidence="13" key="1">
    <citation type="submission" date="2018-03" db="EMBL/GenBank/DDBJ databases">
        <authorList>
            <person name="Zecchin S."/>
        </authorList>
    </citation>
    <scope>NUCLEOTIDE SEQUENCE [LARGE SCALE GENOMIC DNA]</scope>
</reference>
<organism evidence="12 13">
    <name type="scientific">Candidatus Sulfobium mesophilum</name>
    <dbReference type="NCBI Taxonomy" id="2016548"/>
    <lineage>
        <taxon>Bacteria</taxon>
        <taxon>Pseudomonadati</taxon>
        <taxon>Nitrospirota</taxon>
        <taxon>Nitrospiria</taxon>
        <taxon>Nitrospirales</taxon>
        <taxon>Nitrospiraceae</taxon>
        <taxon>Candidatus Sulfobium</taxon>
    </lineage>
</organism>
<dbReference type="AlphaFoldDB" id="A0A2U3QKM6"/>
<dbReference type="PROSITE" id="PS50059">
    <property type="entry name" value="FKBP_PPIASE"/>
    <property type="match status" value="1"/>
</dbReference>
<dbReference type="Proteomes" id="UP000245125">
    <property type="component" value="Unassembled WGS sequence"/>
</dbReference>
<dbReference type="GO" id="GO:0003755">
    <property type="term" value="F:peptidyl-prolyl cis-trans isomerase activity"/>
    <property type="evidence" value="ECO:0007669"/>
    <property type="project" value="UniProtKB-UniRule"/>
</dbReference>
<dbReference type="PANTHER" id="PTHR47861">
    <property type="entry name" value="FKBP-TYPE PEPTIDYL-PROLYL CIS-TRANS ISOMERASE SLYD"/>
    <property type="match status" value="1"/>
</dbReference>
<keyword evidence="13" id="KW-1185">Reference proteome</keyword>
<evidence type="ECO:0000256" key="4">
    <source>
        <dbReference type="ARBA" id="ARBA00022490"/>
    </source>
</evidence>
<keyword evidence="5 9" id="KW-0697">Rotamase</keyword>
<evidence type="ECO:0000256" key="3">
    <source>
        <dbReference type="ARBA" id="ARBA00006577"/>
    </source>
</evidence>
<evidence type="ECO:0000256" key="5">
    <source>
        <dbReference type="ARBA" id="ARBA00023110"/>
    </source>
</evidence>
<proteinExistence type="inferred from homology"/>
<comment type="subcellular location">
    <subcellularLocation>
        <location evidence="2">Cytoplasm</location>
    </subcellularLocation>
</comment>
<evidence type="ECO:0000256" key="10">
    <source>
        <dbReference type="RuleBase" id="RU003915"/>
    </source>
</evidence>
<keyword evidence="4" id="KW-0963">Cytoplasm</keyword>
<comment type="function">
    <text evidence="8">Also involved in hydrogenase metallocenter assembly, probably by participating in the nickel insertion step. This function in hydrogenase biosynthesis requires chaperone activity and the presence of the metal-binding domain, but not PPIase activity.</text>
</comment>
<dbReference type="SUPFAM" id="SSF54534">
    <property type="entry name" value="FKBP-like"/>
    <property type="match status" value="1"/>
</dbReference>
<name>A0A2U3QKM6_9BACT</name>
<dbReference type="InterPro" id="IPR046357">
    <property type="entry name" value="PPIase_dom_sf"/>
</dbReference>